<keyword evidence="5" id="KW-0648">Protein biosynthesis</keyword>
<dbReference type="Pfam" id="PF09106">
    <property type="entry name" value="WHD_2nd_SelB"/>
    <property type="match status" value="1"/>
</dbReference>
<feature type="domain" description="Tr-type G" evidence="9">
    <location>
        <begin position="1"/>
        <end position="172"/>
    </location>
</feature>
<dbReference type="GO" id="GO:0003723">
    <property type="term" value="F:RNA binding"/>
    <property type="evidence" value="ECO:0007669"/>
    <property type="project" value="InterPro"/>
</dbReference>
<dbReference type="NCBIfam" id="TIGR00231">
    <property type="entry name" value="small_GTP"/>
    <property type="match status" value="1"/>
</dbReference>
<dbReference type="GO" id="GO:0005525">
    <property type="term" value="F:GTP binding"/>
    <property type="evidence" value="ECO:0007669"/>
    <property type="project" value="UniProtKB-KW"/>
</dbReference>
<dbReference type="InterPro" id="IPR004535">
    <property type="entry name" value="Transl_elong_SelB"/>
</dbReference>
<comment type="subcellular location">
    <subcellularLocation>
        <location evidence="1">Cytoplasm</location>
    </subcellularLocation>
</comment>
<keyword evidence="4" id="KW-0547">Nucleotide-binding</keyword>
<dbReference type="InterPro" id="IPR015190">
    <property type="entry name" value="Elong_fac_SelB-wing-hlx_typ-2"/>
</dbReference>
<dbReference type="GO" id="GO:0003746">
    <property type="term" value="F:translation elongation factor activity"/>
    <property type="evidence" value="ECO:0007669"/>
    <property type="project" value="UniProtKB-KW"/>
</dbReference>
<evidence type="ECO:0000259" key="9">
    <source>
        <dbReference type="PROSITE" id="PS51722"/>
    </source>
</evidence>
<evidence type="ECO:0000256" key="7">
    <source>
        <dbReference type="ARBA" id="ARBA00025526"/>
    </source>
</evidence>
<dbReference type="Pfam" id="PF09107">
    <property type="entry name" value="WHD_3rd_SelB"/>
    <property type="match status" value="1"/>
</dbReference>
<dbReference type="PROSITE" id="PS51722">
    <property type="entry name" value="G_TR_2"/>
    <property type="match status" value="1"/>
</dbReference>
<gene>
    <name evidence="10" type="ORF">SpAn4DRAFT_2123</name>
</gene>
<evidence type="ECO:0000256" key="2">
    <source>
        <dbReference type="ARBA" id="ARBA00015953"/>
    </source>
</evidence>
<name>A0A0U1KV41_9FIRM</name>
<dbReference type="Pfam" id="PF03144">
    <property type="entry name" value="GTP_EFTU_D2"/>
    <property type="match status" value="1"/>
</dbReference>
<dbReference type="Pfam" id="PF25461">
    <property type="entry name" value="Beta-barrel_SelB"/>
    <property type="match status" value="1"/>
</dbReference>
<dbReference type="GO" id="GO:0001514">
    <property type="term" value="P:selenocysteine incorporation"/>
    <property type="evidence" value="ECO:0007669"/>
    <property type="project" value="InterPro"/>
</dbReference>
<protein>
    <recommendedName>
        <fullName evidence="2">Selenocysteine-specific elongation factor</fullName>
    </recommendedName>
    <alternativeName>
        <fullName evidence="8">SelB translation factor</fullName>
    </alternativeName>
</protein>
<dbReference type="CDD" id="cd03696">
    <property type="entry name" value="SelB_II"/>
    <property type="match status" value="1"/>
</dbReference>
<sequence>MDSIVIGTAGHIDHGKTTLVKALTGFDADTLAEEKRRGITINLGFAYCKLPCGKTAGFVDVPGHERFVKNMLAGAGGIDIAMVIIAANEGVMPQTREHIHILHYLGIQKAIIVITKIGMVEDDFRELVVEDTKEYLATTALQHAPVVEVDSITGQGIPELIALLDGMAVGVRREDVSRPARMPVDRVFSIKGFGTVVTGTLHEGSINLNDELVIYPEGLPVKVRGIQIHEQTVTTARAGQRTALNLGGVSVEEVSRGCVVAKQGSVQATCVLDVHLSIAADASQPVKRLERLKLYLGATEVLARVVLIGRKEMYPGEESYAKLLTESPVIARKADRFVLRSLSPVQTIGGGRVVDPAANRSGYTDDQALAIMQIKDQGAPQQILEVFARENLFGDKEAVASAANIQDAEKYFEILLQTGRILLFENRVAHVEALQALLEQTLSILETYHAQYPLRAGIAKAELQARLEFAGRPREFEWLQGWMKETKQIGQSGSMLYKAGFTPVFSKKLSVIRDEMLAAVRQAGYLPLTDYELVGNDKDKDRQAVLEALLQSDFLAVDGHVIILRELYVQAKETAARLAHAEGAIRLPDFRDSLGTSRKYALLLLEKMDQEKFTSRQGEERVLL</sequence>
<dbReference type="SUPFAM" id="SSF50447">
    <property type="entry name" value="Translation proteins"/>
    <property type="match status" value="1"/>
</dbReference>
<dbReference type="Gene3D" id="3.40.50.300">
    <property type="entry name" value="P-loop containing nucleotide triphosphate hydrolases"/>
    <property type="match status" value="1"/>
</dbReference>
<dbReference type="GO" id="GO:0005737">
    <property type="term" value="C:cytoplasm"/>
    <property type="evidence" value="ECO:0007669"/>
    <property type="project" value="UniProtKB-SubCell"/>
</dbReference>
<evidence type="ECO:0000256" key="1">
    <source>
        <dbReference type="ARBA" id="ARBA00004496"/>
    </source>
</evidence>
<dbReference type="InterPro" id="IPR000795">
    <property type="entry name" value="T_Tr_GTP-bd_dom"/>
</dbReference>
<dbReference type="SUPFAM" id="SSF52540">
    <property type="entry name" value="P-loop containing nucleoside triphosphate hydrolases"/>
    <property type="match status" value="1"/>
</dbReference>
<dbReference type="InterPro" id="IPR009001">
    <property type="entry name" value="Transl_elong_EF1A/Init_IF2_C"/>
</dbReference>
<keyword evidence="6" id="KW-0342">GTP-binding</keyword>
<evidence type="ECO:0000256" key="8">
    <source>
        <dbReference type="ARBA" id="ARBA00031615"/>
    </source>
</evidence>
<dbReference type="InterPro" id="IPR004161">
    <property type="entry name" value="EFTu-like_2"/>
</dbReference>
<dbReference type="AlphaFoldDB" id="A0A0U1KV41"/>
<dbReference type="Gene3D" id="1.10.10.2770">
    <property type="match status" value="1"/>
</dbReference>
<dbReference type="Gene3D" id="1.10.10.10">
    <property type="entry name" value="Winged helix-like DNA-binding domain superfamily/Winged helix DNA-binding domain"/>
    <property type="match status" value="1"/>
</dbReference>
<organism evidence="10 11">
    <name type="scientific">Sporomusa ovata</name>
    <dbReference type="NCBI Taxonomy" id="2378"/>
    <lineage>
        <taxon>Bacteria</taxon>
        <taxon>Bacillati</taxon>
        <taxon>Bacillota</taxon>
        <taxon>Negativicutes</taxon>
        <taxon>Selenomonadales</taxon>
        <taxon>Sporomusaceae</taxon>
        <taxon>Sporomusa</taxon>
    </lineage>
</organism>
<proteinExistence type="predicted"/>
<evidence type="ECO:0000256" key="4">
    <source>
        <dbReference type="ARBA" id="ARBA00022741"/>
    </source>
</evidence>
<dbReference type="InterPro" id="IPR015191">
    <property type="entry name" value="SelB_WHD4"/>
</dbReference>
<keyword evidence="10" id="KW-0251">Elongation factor</keyword>
<dbReference type="InterPro" id="IPR036390">
    <property type="entry name" value="WH_DNA-bd_sf"/>
</dbReference>
<dbReference type="InterPro" id="IPR057335">
    <property type="entry name" value="Beta-barrel_SelB"/>
</dbReference>
<evidence type="ECO:0000313" key="10">
    <source>
        <dbReference type="EMBL" id="CQR71145.1"/>
    </source>
</evidence>
<dbReference type="Proteomes" id="UP000049855">
    <property type="component" value="Unassembled WGS sequence"/>
</dbReference>
<dbReference type="EMBL" id="CTRP01000003">
    <property type="protein sequence ID" value="CQR71145.1"/>
    <property type="molecule type" value="Genomic_DNA"/>
</dbReference>
<dbReference type="Gene3D" id="2.40.30.10">
    <property type="entry name" value="Translation factors"/>
    <property type="match status" value="1"/>
</dbReference>
<dbReference type="SUPFAM" id="SSF46785">
    <property type="entry name" value="Winged helix' DNA-binding domain"/>
    <property type="match status" value="2"/>
</dbReference>
<evidence type="ECO:0000256" key="5">
    <source>
        <dbReference type="ARBA" id="ARBA00022917"/>
    </source>
</evidence>
<accession>A0A0U1KV41</accession>
<dbReference type="PRINTS" id="PR00315">
    <property type="entry name" value="ELONGATNFCT"/>
</dbReference>
<dbReference type="PANTHER" id="PTHR43721">
    <property type="entry name" value="ELONGATION FACTOR TU-RELATED"/>
    <property type="match status" value="1"/>
</dbReference>
<dbReference type="CDD" id="cd04171">
    <property type="entry name" value="SelB"/>
    <property type="match status" value="1"/>
</dbReference>
<keyword evidence="3" id="KW-0963">Cytoplasm</keyword>
<evidence type="ECO:0000313" key="11">
    <source>
        <dbReference type="Proteomes" id="UP000049855"/>
    </source>
</evidence>
<dbReference type="SUPFAM" id="SSF50465">
    <property type="entry name" value="EF-Tu/eEF-1alpha/eIF2-gamma C-terminal domain"/>
    <property type="match status" value="1"/>
</dbReference>
<dbReference type="Pfam" id="PF00009">
    <property type="entry name" value="GTP_EFTU"/>
    <property type="match status" value="1"/>
</dbReference>
<dbReference type="RefSeq" id="WP_021169853.1">
    <property type="nucleotide sequence ID" value="NZ_CTRP01000003.1"/>
</dbReference>
<dbReference type="InterPro" id="IPR009000">
    <property type="entry name" value="Transl_B-barrel_sf"/>
</dbReference>
<dbReference type="InterPro" id="IPR050055">
    <property type="entry name" value="EF-Tu_GTPase"/>
</dbReference>
<evidence type="ECO:0000256" key="3">
    <source>
        <dbReference type="ARBA" id="ARBA00022490"/>
    </source>
</evidence>
<evidence type="ECO:0000256" key="6">
    <source>
        <dbReference type="ARBA" id="ARBA00023134"/>
    </source>
</evidence>
<dbReference type="PANTHER" id="PTHR43721:SF22">
    <property type="entry name" value="ELONGATION FACTOR TU, MITOCHONDRIAL"/>
    <property type="match status" value="1"/>
</dbReference>
<dbReference type="GO" id="GO:0003924">
    <property type="term" value="F:GTPase activity"/>
    <property type="evidence" value="ECO:0007669"/>
    <property type="project" value="InterPro"/>
</dbReference>
<dbReference type="InterPro" id="IPR005225">
    <property type="entry name" value="Small_GTP-bd"/>
</dbReference>
<dbReference type="CDD" id="cd15491">
    <property type="entry name" value="selB_III"/>
    <property type="match status" value="1"/>
</dbReference>
<comment type="function">
    <text evidence="7">Translation factor necessary for the incorporation of selenocysteine into proteins. It probably replaces EF-Tu for the insertion of selenocysteine directed by the UGA codon. SelB binds GTP and GDP.</text>
</comment>
<dbReference type="InterPro" id="IPR027417">
    <property type="entry name" value="P-loop_NTPase"/>
</dbReference>
<dbReference type="InterPro" id="IPR036388">
    <property type="entry name" value="WH-like_DNA-bd_sf"/>
</dbReference>
<keyword evidence="11" id="KW-1185">Reference proteome</keyword>
<dbReference type="NCBIfam" id="TIGR00475">
    <property type="entry name" value="selB"/>
    <property type="match status" value="1"/>
</dbReference>
<reference evidence="11" key="1">
    <citation type="submission" date="2015-03" db="EMBL/GenBank/DDBJ databases">
        <authorList>
            <person name="Nijsse Bart"/>
        </authorList>
    </citation>
    <scope>NUCLEOTIDE SEQUENCE [LARGE SCALE GENOMIC DNA]</scope>
</reference>